<proteinExistence type="predicted"/>
<dbReference type="Gene3D" id="3.30.2010.10">
    <property type="entry name" value="Metalloproteases ('zincins'), catalytic domain"/>
    <property type="match status" value="1"/>
</dbReference>
<accession>M7P357</accession>
<keyword evidence="3" id="KW-0479">Metal-binding</keyword>
<protein>
    <submittedName>
        <fullName evidence="8">Zn-dependent protease</fullName>
    </submittedName>
</protein>
<keyword evidence="5" id="KW-0862">Zinc</keyword>
<dbReference type="GO" id="GO:0016020">
    <property type="term" value="C:membrane"/>
    <property type="evidence" value="ECO:0007669"/>
    <property type="project" value="TreeGrafter"/>
</dbReference>
<keyword evidence="4" id="KW-0378">Hydrolase</keyword>
<comment type="caution">
    <text evidence="8">The sequence shown here is derived from an EMBL/GenBank/DDBJ whole genome shotgun (WGS) entry which is preliminary data.</text>
</comment>
<dbReference type="AlphaFoldDB" id="M7P357"/>
<gene>
    <name evidence="8" type="ORF">MPL1_02218</name>
</gene>
<evidence type="ECO:0000313" key="9">
    <source>
        <dbReference type="Proteomes" id="UP000012019"/>
    </source>
</evidence>
<evidence type="ECO:0000313" key="8">
    <source>
        <dbReference type="EMBL" id="EMR13942.1"/>
    </source>
</evidence>
<evidence type="ECO:0000256" key="1">
    <source>
        <dbReference type="ARBA" id="ARBA00001947"/>
    </source>
</evidence>
<dbReference type="PANTHER" id="PTHR22726:SF24">
    <property type="entry name" value="M48 FAMILY METALLOPEPTIDASE"/>
    <property type="match status" value="1"/>
</dbReference>
<dbReference type="eggNOG" id="COG4784">
    <property type="taxonomic scope" value="Bacteria"/>
</dbReference>
<dbReference type="InterPro" id="IPR051156">
    <property type="entry name" value="Mito/Outer_Membr_Metalloprot"/>
</dbReference>
<evidence type="ECO:0000256" key="3">
    <source>
        <dbReference type="ARBA" id="ARBA00022723"/>
    </source>
</evidence>
<dbReference type="PROSITE" id="PS51257">
    <property type="entry name" value="PROKAR_LIPOPROTEIN"/>
    <property type="match status" value="1"/>
</dbReference>
<evidence type="ECO:0000256" key="4">
    <source>
        <dbReference type="ARBA" id="ARBA00022801"/>
    </source>
</evidence>
<dbReference type="CDD" id="cd07333">
    <property type="entry name" value="M48C_bepA_like"/>
    <property type="match status" value="1"/>
</dbReference>
<organism evidence="8 9">
    <name type="scientific">Methylophaga lonarensis MPL</name>
    <dbReference type="NCBI Taxonomy" id="1286106"/>
    <lineage>
        <taxon>Bacteria</taxon>
        <taxon>Pseudomonadati</taxon>
        <taxon>Pseudomonadota</taxon>
        <taxon>Gammaproteobacteria</taxon>
        <taxon>Thiotrichales</taxon>
        <taxon>Piscirickettsiaceae</taxon>
        <taxon>Methylophaga</taxon>
    </lineage>
</organism>
<dbReference type="GO" id="GO:0051603">
    <property type="term" value="P:proteolysis involved in protein catabolic process"/>
    <property type="evidence" value="ECO:0007669"/>
    <property type="project" value="TreeGrafter"/>
</dbReference>
<reference evidence="8 9" key="1">
    <citation type="journal article" date="2013" name="Genome Announc.">
        <title>Draft Genome Sequence of Methylophaga lonarensis MPLT, a Haloalkaliphilic (Non-Methane-Utilizing) Methylotroph.</title>
        <authorList>
            <person name="Shetty S.A."/>
            <person name="Marathe N.P."/>
            <person name="Munot H."/>
            <person name="Antony C.P."/>
            <person name="Dhotre D.P."/>
            <person name="Murrell J.C."/>
            <person name="Shouche Y.S."/>
        </authorList>
    </citation>
    <scope>NUCLEOTIDE SEQUENCE [LARGE SCALE GENOMIC DNA]</scope>
    <source>
        <strain evidence="8 9">MPL</strain>
    </source>
</reference>
<dbReference type="PANTHER" id="PTHR22726">
    <property type="entry name" value="METALLOENDOPEPTIDASE OMA1"/>
    <property type="match status" value="1"/>
</dbReference>
<evidence type="ECO:0000256" key="6">
    <source>
        <dbReference type="ARBA" id="ARBA00023049"/>
    </source>
</evidence>
<dbReference type="InterPro" id="IPR001915">
    <property type="entry name" value="Peptidase_M48"/>
</dbReference>
<keyword evidence="6" id="KW-0482">Metalloprotease</keyword>
<dbReference type="PATRIC" id="fig|1286106.3.peg.446"/>
<name>M7P357_9GAMM</name>
<comment type="cofactor">
    <cofactor evidence="1">
        <name>Zn(2+)</name>
        <dbReference type="ChEBI" id="CHEBI:29105"/>
    </cofactor>
</comment>
<dbReference type="Pfam" id="PF01435">
    <property type="entry name" value="Peptidase_M48"/>
    <property type="match status" value="1"/>
</dbReference>
<feature type="domain" description="Peptidase M48" evidence="7">
    <location>
        <begin position="77"/>
        <end position="266"/>
    </location>
</feature>
<dbReference type="GO" id="GO:0046872">
    <property type="term" value="F:metal ion binding"/>
    <property type="evidence" value="ECO:0007669"/>
    <property type="project" value="UniProtKB-KW"/>
</dbReference>
<evidence type="ECO:0000256" key="2">
    <source>
        <dbReference type="ARBA" id="ARBA00022670"/>
    </source>
</evidence>
<dbReference type="Proteomes" id="UP000012019">
    <property type="component" value="Unassembled WGS sequence"/>
</dbReference>
<keyword evidence="9" id="KW-1185">Reference proteome</keyword>
<dbReference type="GO" id="GO:0004222">
    <property type="term" value="F:metalloendopeptidase activity"/>
    <property type="evidence" value="ECO:0007669"/>
    <property type="project" value="InterPro"/>
</dbReference>
<dbReference type="STRING" id="1286106.MPL1_02218"/>
<sequence>MIMKCVNELCSARSKLQSLGRMVGALLFLGLLTACAQNPVTGGRDFVMLSENQELEIGRQYHPQLVEQYGLYPDEALQAYVQELGERLAAASHRDHLVYRFTVLDSPVINAFALPGGYIYITRGLMAYLNSEAELAAVLGHEIGHVTARHGVRQASAAQAANLGYTIGAILVPELRAAPSQQLFNVLGGALLSGYGREHELEADRLGAEYLARTGYKPQAMIDVIGVLKDQATFAEAEAQKQGRDYQGYHGIFATHPDNDTRLQQVVLAANRYANLDNARVGREDYLRRIQGMVFGDSEAQGIRSGNKFFHRDMRFALTFPENWHIENNPDSLIAIAPGGHAVIQMGASDLNRRQTPAEFIEDRLKISRLQDGQVVRSNGLEGYTGLTTMQGRQVRVTVMYLRDKAFIFVGGARESRQFVEFDKDVLETARSLQELAPEQYHLARAHTIEVVTVGPDDTYEKWARESPITNSPESQLRLLNGDYPDGQLVPGTLAKRIRGGSE</sequence>
<dbReference type="EMBL" id="APHR01000010">
    <property type="protein sequence ID" value="EMR13942.1"/>
    <property type="molecule type" value="Genomic_DNA"/>
</dbReference>
<evidence type="ECO:0000259" key="7">
    <source>
        <dbReference type="Pfam" id="PF01435"/>
    </source>
</evidence>
<evidence type="ECO:0000256" key="5">
    <source>
        <dbReference type="ARBA" id="ARBA00022833"/>
    </source>
</evidence>
<keyword evidence="2 8" id="KW-0645">Protease</keyword>